<organism evidence="2">
    <name type="scientific">Bosea sp. NBC_00436</name>
    <dbReference type="NCBI Taxonomy" id="2969620"/>
    <lineage>
        <taxon>Bacteria</taxon>
        <taxon>Pseudomonadati</taxon>
        <taxon>Pseudomonadota</taxon>
        <taxon>Alphaproteobacteria</taxon>
        <taxon>Hyphomicrobiales</taxon>
        <taxon>Boseaceae</taxon>
        <taxon>Bosea</taxon>
    </lineage>
</organism>
<dbReference type="EMBL" id="CP102774">
    <property type="protein sequence ID" value="UZF89202.1"/>
    <property type="molecule type" value="Genomic_DNA"/>
</dbReference>
<name>A0A9E8CMP4_9HYPH</name>
<sequence length="130" mass="13969">MMLLESYIKQSPGSTGALGLILIWSAASWTGQIWFKREQARPPSGRAWSVALLCALATFVLQAVFVLAIAGSMPGGLASIARYRSSDQMLIAGAFIGILVLEFLLIRGAIFWGAKAEEKRAQQRAAKGKA</sequence>
<proteinExistence type="predicted"/>
<evidence type="ECO:0000256" key="1">
    <source>
        <dbReference type="SAM" id="Phobius"/>
    </source>
</evidence>
<keyword evidence="1" id="KW-1133">Transmembrane helix</keyword>
<gene>
    <name evidence="2" type="ORF">NWE54_10645</name>
</gene>
<protein>
    <submittedName>
        <fullName evidence="2">ABZJ_00895 family protein</fullName>
    </submittedName>
</protein>
<dbReference type="InterPro" id="IPR047730">
    <property type="entry name" value="ABZJ_00895-like"/>
</dbReference>
<accession>A0A9E8CMP4</accession>
<feature type="transmembrane region" description="Helical" evidence="1">
    <location>
        <begin position="90"/>
        <end position="114"/>
    </location>
</feature>
<dbReference type="AlphaFoldDB" id="A0A9E8CMP4"/>
<feature type="transmembrane region" description="Helical" evidence="1">
    <location>
        <begin position="16"/>
        <end position="35"/>
    </location>
</feature>
<feature type="transmembrane region" description="Helical" evidence="1">
    <location>
        <begin position="47"/>
        <end position="70"/>
    </location>
</feature>
<keyword evidence="1" id="KW-0472">Membrane</keyword>
<evidence type="ECO:0000313" key="2">
    <source>
        <dbReference type="EMBL" id="UZF89202.1"/>
    </source>
</evidence>
<keyword evidence="1" id="KW-0812">Transmembrane</keyword>
<dbReference type="NCBIfam" id="NF038216">
    <property type="entry name" value="ABZJ_00895_fam"/>
    <property type="match status" value="1"/>
</dbReference>
<reference evidence="2" key="1">
    <citation type="submission" date="2022-08" db="EMBL/GenBank/DDBJ databases">
        <title>Complete Genome Sequences of 2 Bosea sp. soil isolates.</title>
        <authorList>
            <person name="Alvarez Arevalo M."/>
            <person name="Sterndorff E.B."/>
            <person name="Faurdal D."/>
            <person name="Joergensen T.S."/>
            <person name="Weber T."/>
        </authorList>
    </citation>
    <scope>NUCLEOTIDE SEQUENCE</scope>
    <source>
        <strain evidence="2">NBC_00436</strain>
    </source>
</reference>